<dbReference type="SUPFAM" id="SSF56112">
    <property type="entry name" value="Protein kinase-like (PK-like)"/>
    <property type="match status" value="1"/>
</dbReference>
<dbReference type="GO" id="GO:0005524">
    <property type="term" value="F:ATP binding"/>
    <property type="evidence" value="ECO:0007669"/>
    <property type="project" value="InterPro"/>
</dbReference>
<dbReference type="CDD" id="cd00060">
    <property type="entry name" value="FHA"/>
    <property type="match status" value="1"/>
</dbReference>
<dbReference type="InterPro" id="IPR000719">
    <property type="entry name" value="Prot_kinase_dom"/>
</dbReference>
<dbReference type="Gene3D" id="2.60.200.20">
    <property type="match status" value="1"/>
</dbReference>
<dbReference type="SUPFAM" id="SSF49879">
    <property type="entry name" value="SMAD/FHA domain"/>
    <property type="match status" value="1"/>
</dbReference>
<dbReference type="PROSITE" id="PS50011">
    <property type="entry name" value="PROTEIN_KINASE_DOM"/>
    <property type="match status" value="1"/>
</dbReference>
<dbReference type="Pfam" id="PF00069">
    <property type="entry name" value="Pkinase"/>
    <property type="match status" value="1"/>
</dbReference>
<accession>A0A9Q0AWL6</accession>
<dbReference type="InterPro" id="IPR000253">
    <property type="entry name" value="FHA_dom"/>
</dbReference>
<feature type="domain" description="FHA" evidence="3">
    <location>
        <begin position="83"/>
        <end position="133"/>
    </location>
</feature>
<gene>
    <name evidence="5" type="ORF">CABS02_13892</name>
</gene>
<evidence type="ECO:0000259" key="4">
    <source>
        <dbReference type="PROSITE" id="PS50011"/>
    </source>
</evidence>
<evidence type="ECO:0000256" key="1">
    <source>
        <dbReference type="ARBA" id="ARBA00005575"/>
    </source>
</evidence>
<evidence type="ECO:0000313" key="6">
    <source>
        <dbReference type="Proteomes" id="UP001056436"/>
    </source>
</evidence>
<comment type="similarity">
    <text evidence="1">Belongs to the protein kinase superfamily. CAMK Ser/Thr protein kinase family. CHEK2 subfamily.</text>
</comment>
<name>A0A9Q0AWL6_9PEZI</name>
<evidence type="ECO:0000259" key="3">
    <source>
        <dbReference type="PROSITE" id="PS50006"/>
    </source>
</evidence>
<organism evidence="5 6">
    <name type="scientific">Colletotrichum abscissum</name>
    <dbReference type="NCBI Taxonomy" id="1671311"/>
    <lineage>
        <taxon>Eukaryota</taxon>
        <taxon>Fungi</taxon>
        <taxon>Dikarya</taxon>
        <taxon>Ascomycota</taxon>
        <taxon>Pezizomycotina</taxon>
        <taxon>Sordariomycetes</taxon>
        <taxon>Hypocreomycetidae</taxon>
        <taxon>Glomerellales</taxon>
        <taxon>Glomerellaceae</taxon>
        <taxon>Colletotrichum</taxon>
        <taxon>Colletotrichum acutatum species complex</taxon>
    </lineage>
</organism>
<dbReference type="Proteomes" id="UP001056436">
    <property type="component" value="Unassembled WGS sequence"/>
</dbReference>
<protein>
    <submittedName>
        <fullName evidence="5">Uncharacterized protein</fullName>
    </submittedName>
</protein>
<dbReference type="PROSITE" id="PS00108">
    <property type="entry name" value="PROTEIN_KINASE_ST"/>
    <property type="match status" value="1"/>
</dbReference>
<feature type="region of interest" description="Disordered" evidence="2">
    <location>
        <begin position="21"/>
        <end position="62"/>
    </location>
</feature>
<keyword evidence="6" id="KW-1185">Reference proteome</keyword>
<dbReference type="PROSITE" id="PS50006">
    <property type="entry name" value="FHA_DOMAIN"/>
    <property type="match status" value="1"/>
</dbReference>
<dbReference type="Gene3D" id="1.10.510.10">
    <property type="entry name" value="Transferase(Phosphotransferase) domain 1"/>
    <property type="match status" value="1"/>
</dbReference>
<dbReference type="OrthoDB" id="4827595at2759"/>
<dbReference type="GO" id="GO:0004672">
    <property type="term" value="F:protein kinase activity"/>
    <property type="evidence" value="ECO:0007669"/>
    <property type="project" value="InterPro"/>
</dbReference>
<dbReference type="InterPro" id="IPR008984">
    <property type="entry name" value="SMAD_FHA_dom_sf"/>
</dbReference>
<dbReference type="AlphaFoldDB" id="A0A9Q0AWL6"/>
<comment type="caution">
    <text evidence="5">The sequence shown here is derived from an EMBL/GenBank/DDBJ whole genome shotgun (WGS) entry which is preliminary data.</text>
</comment>
<dbReference type="PANTHER" id="PTHR24347">
    <property type="entry name" value="SERINE/THREONINE-PROTEIN KINASE"/>
    <property type="match status" value="1"/>
</dbReference>
<dbReference type="SMART" id="SM00220">
    <property type="entry name" value="S_TKc"/>
    <property type="match status" value="1"/>
</dbReference>
<dbReference type="InterPro" id="IPR011009">
    <property type="entry name" value="Kinase-like_dom_sf"/>
</dbReference>
<feature type="domain" description="Protein kinase" evidence="4">
    <location>
        <begin position="223"/>
        <end position="469"/>
    </location>
</feature>
<feature type="region of interest" description="Disordered" evidence="2">
    <location>
        <begin position="522"/>
        <end position="542"/>
    </location>
</feature>
<sequence length="674" mass="75904">MDPCVAYLFPHDDHYKRASQAIEASPRYMPPRLTQPSRTRRSRRDRHERESTEPPQDSESSTLDFLPCLAIGFSDIPRTDKGIVFGSNPNCDVILDSQGVSNVHFSLTFDQYYRPIIRDLGSLVGTEVTYDRDGQGIRRQFQWIIYGHDIPQRKESIVVTIPRIMSFRVIVPFHNIESPEYILAVDIFKQGKEMTDELFGDLGVDYPETRAVTGAHTPGAGEIYLRERLGEGGYGTVTHLWNVSSGREHVEKAPPAKAIRRRNYSEKAWRREARLMSQVSHLRLEYVPLGSLEEMEDISYDETSSIVHQCLWALVYLHGLEPPIAHRDIKPENILVEHRLDDIYVKLGDFGLSRDTVELMTFCGTTLYLAPEVYAQMGQSSSRGSYTSAVDIWSLGVVACKLLCGFPQYKDHYRDDGVEWCTRIVTRLRNTCERTPSDLRRFLSHTMVILAPDLRFSASECDDMMTEMIGNDKNGHQTPTQGSYLEEDAMTTPEYTMPTDGTESPPTVICQPRSQTNVATSPYPFVRSEAPPPESFSSEYGTVPDMSAETVVSTPRAAMHHIDGQREHELTYFMEEYATNPCNSLYVGSSLAAQLGDNDGWASEFLDDSVAQNQAWGLQTNTSSRRTEARLELYLPGQGLEPENFIAGGLADEFAEMAEGARLLQVIAQNSNAV</sequence>
<dbReference type="InterPro" id="IPR008271">
    <property type="entry name" value="Ser/Thr_kinase_AS"/>
</dbReference>
<reference evidence="5" key="1">
    <citation type="submission" date="2019-01" db="EMBL/GenBank/DDBJ databases">
        <title>Colletotrichum abscissum LGMF1257.</title>
        <authorList>
            <person name="Baroncelli R."/>
        </authorList>
    </citation>
    <scope>NUCLEOTIDE SEQUENCE</scope>
    <source>
        <strain evidence="5">Ca142</strain>
    </source>
</reference>
<dbReference type="SMART" id="SM00240">
    <property type="entry name" value="FHA"/>
    <property type="match status" value="1"/>
</dbReference>
<dbReference type="EMBL" id="SDAQ01000171">
    <property type="protein sequence ID" value="KAI3532307.1"/>
    <property type="molecule type" value="Genomic_DNA"/>
</dbReference>
<proteinExistence type="inferred from homology"/>
<dbReference type="Pfam" id="PF00498">
    <property type="entry name" value="FHA"/>
    <property type="match status" value="1"/>
</dbReference>
<evidence type="ECO:0000256" key="2">
    <source>
        <dbReference type="SAM" id="MobiDB-lite"/>
    </source>
</evidence>
<evidence type="ECO:0000313" key="5">
    <source>
        <dbReference type="EMBL" id="KAI3532307.1"/>
    </source>
</evidence>